<accession>A0A418MEX5</accession>
<name>A0A418MEX5_9BACT</name>
<dbReference type="Proteomes" id="UP000283523">
    <property type="component" value="Unassembled WGS sequence"/>
</dbReference>
<gene>
    <name evidence="1" type="ORF">DYU11_08295</name>
</gene>
<reference evidence="1 2" key="1">
    <citation type="submission" date="2018-08" db="EMBL/GenBank/DDBJ databases">
        <title>Fibrisoma montanum sp. nov., isolated from Danxia mountain soil.</title>
        <authorList>
            <person name="Huang Y."/>
        </authorList>
    </citation>
    <scope>NUCLEOTIDE SEQUENCE [LARGE SCALE GENOMIC DNA]</scope>
    <source>
        <strain evidence="1 2">HYT19</strain>
    </source>
</reference>
<dbReference type="AlphaFoldDB" id="A0A418MEX5"/>
<organism evidence="1 2">
    <name type="scientific">Fibrisoma montanum</name>
    <dbReference type="NCBI Taxonomy" id="2305895"/>
    <lineage>
        <taxon>Bacteria</taxon>
        <taxon>Pseudomonadati</taxon>
        <taxon>Bacteroidota</taxon>
        <taxon>Cytophagia</taxon>
        <taxon>Cytophagales</taxon>
        <taxon>Spirosomataceae</taxon>
        <taxon>Fibrisoma</taxon>
    </lineage>
</organism>
<comment type="caution">
    <text evidence="1">The sequence shown here is derived from an EMBL/GenBank/DDBJ whole genome shotgun (WGS) entry which is preliminary data.</text>
</comment>
<proteinExistence type="predicted"/>
<protein>
    <submittedName>
        <fullName evidence="1">Uncharacterized protein</fullName>
    </submittedName>
</protein>
<keyword evidence="2" id="KW-1185">Reference proteome</keyword>
<dbReference type="EMBL" id="QXED01000002">
    <property type="protein sequence ID" value="RIV25297.1"/>
    <property type="molecule type" value="Genomic_DNA"/>
</dbReference>
<evidence type="ECO:0000313" key="2">
    <source>
        <dbReference type="Proteomes" id="UP000283523"/>
    </source>
</evidence>
<evidence type="ECO:0000313" key="1">
    <source>
        <dbReference type="EMBL" id="RIV25297.1"/>
    </source>
</evidence>
<sequence>MLSSLAELRAQTVTYDYHTRAYSPQINFVRHGAMVSYRIININPFAQKVIINGQAISMTSEIPAQLATLFNVKIDTEKELTNTKDQVKEMADVQKNTAQAGLKAALNTLVDSCSTYYEEAEKIEEALLLKEHLAKTMADKSFYNDSVMRSALNDRSINTTTISDLKADYEEFEEAYHQVYNQYQAAIQAARTAGDKDKEARIMNAFDQVKKDYRLLEKQYQETLFDIKDLYAKATDPRSYEVISLPLKLTGRAGDADEVEFEILIDDKKFPTPDAFNVDSGLKVDFSAGPVFNFTADNRYFFDATNKLQQQTKPGLFNVVTPTVSAMMHVYPRRYKGVAWGGTFGVNANVKELTDINLGFLAGISAIMGRSQKVIVSTGASYLRVDRLKEGQFTVGTVYNDTKIEDVTESVLRPSWFVAVSLSLGKRKILTP</sequence>